<dbReference type="STRING" id="1798396.A2973_02990"/>
<dbReference type="AlphaFoldDB" id="A0A1F6B0M6"/>
<evidence type="ECO:0000256" key="4">
    <source>
        <dbReference type="ARBA" id="ARBA00023065"/>
    </source>
</evidence>
<dbReference type="InterPro" id="IPR000711">
    <property type="entry name" value="ATPase_OSCP/dsu"/>
</dbReference>
<evidence type="ECO:0000256" key="3">
    <source>
        <dbReference type="ARBA" id="ARBA00022781"/>
    </source>
</evidence>
<name>A0A1F6B0M6_9BACT</name>
<comment type="caution">
    <text evidence="7">The sequence shown here is derived from an EMBL/GenBank/DDBJ whole genome shotgun (WGS) entry which is preliminary data.</text>
</comment>
<gene>
    <name evidence="7" type="ORF">A2973_02990</name>
</gene>
<reference evidence="7 8" key="1">
    <citation type="journal article" date="2016" name="Nat. Commun.">
        <title>Thousands of microbial genomes shed light on interconnected biogeochemical processes in an aquifer system.</title>
        <authorList>
            <person name="Anantharaman K."/>
            <person name="Brown C.T."/>
            <person name="Hug L.A."/>
            <person name="Sharon I."/>
            <person name="Castelle C.J."/>
            <person name="Probst A.J."/>
            <person name="Thomas B.C."/>
            <person name="Singh A."/>
            <person name="Wilkins M.J."/>
            <person name="Karaoz U."/>
            <person name="Brodie E.L."/>
            <person name="Williams K.H."/>
            <person name="Hubbard S.S."/>
            <person name="Banfield J.F."/>
        </authorList>
    </citation>
    <scope>NUCLEOTIDE SEQUENCE [LARGE SCALE GENOMIC DNA]</scope>
</reference>
<keyword evidence="2" id="KW-0813">Transport</keyword>
<keyword evidence="6" id="KW-0066">ATP synthesis</keyword>
<organism evidence="7 8">
    <name type="scientific">Candidatus Gottesmanbacteria bacterium RIFCSPLOWO2_01_FULL_49_10</name>
    <dbReference type="NCBI Taxonomy" id="1798396"/>
    <lineage>
        <taxon>Bacteria</taxon>
        <taxon>Candidatus Gottesmaniibacteriota</taxon>
    </lineage>
</organism>
<evidence type="ECO:0000313" key="8">
    <source>
        <dbReference type="Proteomes" id="UP000176409"/>
    </source>
</evidence>
<sequence length="116" mass="12850">MDTLRKDANQFVMGVTNYMKQEGKTPVFLPKVRELLRKVTASAKKQQIARVESAAALTPRERQTIEAFLGTLLAHPVTLECRVNSATLGGILIRVGDWILDTTLLGQLQAMKESLV</sequence>
<dbReference type="PRINTS" id="PR00125">
    <property type="entry name" value="ATPASEDELTA"/>
</dbReference>
<evidence type="ECO:0000256" key="2">
    <source>
        <dbReference type="ARBA" id="ARBA00022448"/>
    </source>
</evidence>
<keyword evidence="4" id="KW-0406">Ion transport</keyword>
<keyword evidence="3" id="KW-0375">Hydrogen ion transport</keyword>
<evidence type="ECO:0000313" key="7">
    <source>
        <dbReference type="EMBL" id="OGG30471.1"/>
    </source>
</evidence>
<accession>A0A1F6B0M6</accession>
<evidence type="ECO:0000256" key="1">
    <source>
        <dbReference type="ARBA" id="ARBA00004370"/>
    </source>
</evidence>
<comment type="subcellular location">
    <subcellularLocation>
        <location evidence="1">Membrane</location>
    </subcellularLocation>
</comment>
<proteinExistence type="predicted"/>
<evidence type="ECO:0000256" key="6">
    <source>
        <dbReference type="ARBA" id="ARBA00023310"/>
    </source>
</evidence>
<dbReference type="GO" id="GO:0016020">
    <property type="term" value="C:membrane"/>
    <property type="evidence" value="ECO:0007669"/>
    <property type="project" value="UniProtKB-SubCell"/>
</dbReference>
<dbReference type="GO" id="GO:0046933">
    <property type="term" value="F:proton-transporting ATP synthase activity, rotational mechanism"/>
    <property type="evidence" value="ECO:0007669"/>
    <property type="project" value="InterPro"/>
</dbReference>
<protein>
    <submittedName>
        <fullName evidence="7">Uncharacterized protein</fullName>
    </submittedName>
</protein>
<evidence type="ECO:0000256" key="5">
    <source>
        <dbReference type="ARBA" id="ARBA00023136"/>
    </source>
</evidence>
<dbReference type="EMBL" id="MFJZ01000020">
    <property type="protein sequence ID" value="OGG30471.1"/>
    <property type="molecule type" value="Genomic_DNA"/>
</dbReference>
<dbReference type="Proteomes" id="UP000176409">
    <property type="component" value="Unassembled WGS sequence"/>
</dbReference>
<dbReference type="Pfam" id="PF00213">
    <property type="entry name" value="OSCP"/>
    <property type="match status" value="1"/>
</dbReference>
<keyword evidence="5" id="KW-0472">Membrane</keyword>